<evidence type="ECO:0000256" key="5">
    <source>
        <dbReference type="PROSITE-ProRule" id="PRU00108"/>
    </source>
</evidence>
<evidence type="ECO:0000256" key="6">
    <source>
        <dbReference type="RuleBase" id="RU000682"/>
    </source>
</evidence>
<organism evidence="9 10">
    <name type="scientific">Tilletia caries</name>
    <name type="common">wheat bunt fungus</name>
    <dbReference type="NCBI Taxonomy" id="13290"/>
    <lineage>
        <taxon>Eukaryota</taxon>
        <taxon>Fungi</taxon>
        <taxon>Dikarya</taxon>
        <taxon>Basidiomycota</taxon>
        <taxon>Ustilaginomycotina</taxon>
        <taxon>Exobasidiomycetes</taxon>
        <taxon>Tilletiales</taxon>
        <taxon>Tilletiaceae</taxon>
        <taxon>Tilletia</taxon>
    </lineage>
</organism>
<dbReference type="Gene3D" id="1.10.10.60">
    <property type="entry name" value="Homeodomain-like"/>
    <property type="match status" value="1"/>
</dbReference>
<protein>
    <recommendedName>
        <fullName evidence="8">Homeobox domain-containing protein</fullName>
    </recommendedName>
</protein>
<dbReference type="InterPro" id="IPR017970">
    <property type="entry name" value="Homeobox_CS"/>
</dbReference>
<feature type="compositionally biased region" description="Gly residues" evidence="7">
    <location>
        <begin position="206"/>
        <end position="218"/>
    </location>
</feature>
<dbReference type="SUPFAM" id="SSF46689">
    <property type="entry name" value="Homeodomain-like"/>
    <property type="match status" value="1"/>
</dbReference>
<comment type="subcellular location">
    <subcellularLocation>
        <location evidence="1 5 6">Nucleus</location>
    </subcellularLocation>
</comment>
<evidence type="ECO:0000256" key="2">
    <source>
        <dbReference type="ARBA" id="ARBA00023125"/>
    </source>
</evidence>
<evidence type="ECO:0000259" key="8">
    <source>
        <dbReference type="PROSITE" id="PS50071"/>
    </source>
</evidence>
<dbReference type="InterPro" id="IPR009057">
    <property type="entry name" value="Homeodomain-like_sf"/>
</dbReference>
<sequence length="263" mass="27369">APLISDQHHQTSSATLQSSTTYNSGVPGYAHPNSAGYTYGGSQPGFYPNPHLGVNAAAAPVPGAPGAYGGFSHPAGPAIHYLNPFEVKHRRRTTKTQFRVLEGTFKENPKPNAAVRKALAQQLDMPGRAVQIWFQNRRAKAKAQAKKEEQGTRERAATSEGSTSTSSKTQQQPQQHSRSVTAPQPMAGGGSSTDSYSTRSSATSHGNGGGGSGGGGSGDYHRHSQAQQQGPAGYSQAGHHASSHHGPSGSGAWHASHSSASRN</sequence>
<feature type="non-terminal residue" evidence="9">
    <location>
        <position position="1"/>
    </location>
</feature>
<dbReference type="PROSITE" id="PS50071">
    <property type="entry name" value="HOMEOBOX_2"/>
    <property type="match status" value="1"/>
</dbReference>
<dbReference type="PANTHER" id="PTHR24324">
    <property type="entry name" value="HOMEOBOX PROTEIN HHEX"/>
    <property type="match status" value="1"/>
</dbReference>
<feature type="compositionally biased region" description="Low complexity" evidence="7">
    <location>
        <begin position="192"/>
        <end position="205"/>
    </location>
</feature>
<dbReference type="Pfam" id="PF00046">
    <property type="entry name" value="Homeodomain"/>
    <property type="match status" value="1"/>
</dbReference>
<evidence type="ECO:0000256" key="4">
    <source>
        <dbReference type="ARBA" id="ARBA00023242"/>
    </source>
</evidence>
<reference evidence="9" key="1">
    <citation type="submission" date="2020-10" db="EMBL/GenBank/DDBJ databases">
        <authorList>
            <person name="Sedaghatjoo S."/>
        </authorList>
    </citation>
    <scope>NUCLEOTIDE SEQUENCE</scope>
    <source>
        <strain evidence="9">AZH3</strain>
    </source>
</reference>
<comment type="caution">
    <text evidence="9">The sequence shown here is derived from an EMBL/GenBank/DDBJ whole genome shotgun (WGS) entry which is preliminary data.</text>
</comment>
<keyword evidence="3 5" id="KW-0371">Homeobox</keyword>
<feature type="region of interest" description="Disordered" evidence="7">
    <location>
        <begin position="141"/>
        <end position="263"/>
    </location>
</feature>
<dbReference type="EMBL" id="CAJHJG010006763">
    <property type="protein sequence ID" value="CAD6959357.1"/>
    <property type="molecule type" value="Genomic_DNA"/>
</dbReference>
<keyword evidence="2 5" id="KW-0238">DNA-binding</keyword>
<proteinExistence type="predicted"/>
<evidence type="ECO:0000313" key="9">
    <source>
        <dbReference type="EMBL" id="CAD6959357.1"/>
    </source>
</evidence>
<feature type="compositionally biased region" description="Low complexity" evidence="7">
    <location>
        <begin position="10"/>
        <end position="20"/>
    </location>
</feature>
<evidence type="ECO:0000256" key="3">
    <source>
        <dbReference type="ARBA" id="ARBA00023155"/>
    </source>
</evidence>
<keyword evidence="4 5" id="KW-0539">Nucleus</keyword>
<dbReference type="PROSITE" id="PS00027">
    <property type="entry name" value="HOMEOBOX_1"/>
    <property type="match status" value="1"/>
</dbReference>
<keyword evidence="10" id="KW-1185">Reference proteome</keyword>
<dbReference type="PANTHER" id="PTHR24324:SF5">
    <property type="entry name" value="HEMATOPOIETICALLY-EXPRESSED HOMEOBOX PROTEIN HHEX"/>
    <property type="match status" value="1"/>
</dbReference>
<feature type="domain" description="Homeobox" evidence="8">
    <location>
        <begin position="84"/>
        <end position="144"/>
    </location>
</feature>
<dbReference type="InterPro" id="IPR001356">
    <property type="entry name" value="HD"/>
</dbReference>
<evidence type="ECO:0000256" key="1">
    <source>
        <dbReference type="ARBA" id="ARBA00004123"/>
    </source>
</evidence>
<feature type="compositionally biased region" description="Low complexity" evidence="7">
    <location>
        <begin position="232"/>
        <end position="263"/>
    </location>
</feature>
<dbReference type="Proteomes" id="UP000836402">
    <property type="component" value="Unassembled WGS sequence"/>
</dbReference>
<accession>A0ABN7JA22</accession>
<feature type="compositionally biased region" description="Basic and acidic residues" evidence="7">
    <location>
        <begin position="145"/>
        <end position="157"/>
    </location>
</feature>
<feature type="compositionally biased region" description="Low complexity" evidence="7">
    <location>
        <begin position="158"/>
        <end position="181"/>
    </location>
</feature>
<feature type="region of interest" description="Disordered" evidence="7">
    <location>
        <begin position="1"/>
        <end position="20"/>
    </location>
</feature>
<gene>
    <name evidence="9" type="ORF">JKIAZH3_G901</name>
</gene>
<evidence type="ECO:0000256" key="7">
    <source>
        <dbReference type="SAM" id="MobiDB-lite"/>
    </source>
</evidence>
<evidence type="ECO:0000313" key="10">
    <source>
        <dbReference type="Proteomes" id="UP000836402"/>
    </source>
</evidence>
<dbReference type="CDD" id="cd00086">
    <property type="entry name" value="homeodomain"/>
    <property type="match status" value="1"/>
</dbReference>
<feature type="DNA-binding region" description="Homeobox" evidence="5">
    <location>
        <begin position="86"/>
        <end position="145"/>
    </location>
</feature>
<name>A0ABN7JA22_9BASI</name>
<dbReference type="InterPro" id="IPR051000">
    <property type="entry name" value="Homeobox_DNA-bind_prot"/>
</dbReference>
<dbReference type="SMART" id="SM00389">
    <property type="entry name" value="HOX"/>
    <property type="match status" value="1"/>
</dbReference>